<sequence>MIWDRIATLPLVIDGYALERLDAAGYDRTTTQFRLSGAGEEGVGEDVGLFDEGGEALHAAGPYLELRGDWTLASFCAHLATVDQWQVAPPEWEMARSWRNWAFESAALDLALRQAGVSLPEALGLEPRPVRFVNSLGLGDPPSAALIADRFTQHPTVGFKLDAAASWDEAIVADLAALGCVATVDFKGRYGLEVEDEAALIAMYRVVLSAFGAALFEDPHELPEVEALLDPVRDRLSLDAPIHRAADISTPTINVKPSRIGGLQPLFEIYEHCAAHDVVMYGGGMGELGVGRGQIELLAALFHPDSPNDVAPSAFNEPEIPDGLPASPLVFADLEPGFRPTPRGG</sequence>
<dbReference type="InterPro" id="IPR036849">
    <property type="entry name" value="Enolase-like_C_sf"/>
</dbReference>
<proteinExistence type="predicted"/>
<reference evidence="1" key="1">
    <citation type="submission" date="2022-10" db="EMBL/GenBank/DDBJ databases">
        <title>The WGS of Solirubrobacter ginsenosidimutans DSM 21036.</title>
        <authorList>
            <person name="Jiang Z."/>
        </authorList>
    </citation>
    <scope>NUCLEOTIDE SEQUENCE</scope>
    <source>
        <strain evidence="1">DSM 21036</strain>
    </source>
</reference>
<accession>A0A9X3S5W5</accession>
<name>A0A9X3S5W5_9ACTN</name>
<dbReference type="EMBL" id="JAPDOD010000016">
    <property type="protein sequence ID" value="MDA0162073.1"/>
    <property type="molecule type" value="Genomic_DNA"/>
</dbReference>
<dbReference type="SUPFAM" id="SSF51604">
    <property type="entry name" value="Enolase C-terminal domain-like"/>
    <property type="match status" value="1"/>
</dbReference>
<dbReference type="AlphaFoldDB" id="A0A9X3S5W5"/>
<dbReference type="Gene3D" id="3.20.20.120">
    <property type="entry name" value="Enolase-like C-terminal domain"/>
    <property type="match status" value="1"/>
</dbReference>
<evidence type="ECO:0000313" key="2">
    <source>
        <dbReference type="Proteomes" id="UP001149140"/>
    </source>
</evidence>
<dbReference type="InterPro" id="IPR029017">
    <property type="entry name" value="Enolase-like_N"/>
</dbReference>
<evidence type="ECO:0000313" key="1">
    <source>
        <dbReference type="EMBL" id="MDA0162073.1"/>
    </source>
</evidence>
<protein>
    <recommendedName>
        <fullName evidence="3">O-succinylbenzoate synthase</fullName>
    </recommendedName>
</protein>
<dbReference type="RefSeq" id="WP_270041310.1">
    <property type="nucleotide sequence ID" value="NZ_JAPDOD010000016.1"/>
</dbReference>
<comment type="caution">
    <text evidence="1">The sequence shown here is derived from an EMBL/GenBank/DDBJ whole genome shotgun (WGS) entry which is preliminary data.</text>
</comment>
<dbReference type="Proteomes" id="UP001149140">
    <property type="component" value="Unassembled WGS sequence"/>
</dbReference>
<gene>
    <name evidence="1" type="ORF">OM076_17505</name>
</gene>
<dbReference type="Gene3D" id="3.30.390.10">
    <property type="entry name" value="Enolase-like, N-terminal domain"/>
    <property type="match status" value="1"/>
</dbReference>
<keyword evidence="2" id="KW-1185">Reference proteome</keyword>
<evidence type="ECO:0008006" key="3">
    <source>
        <dbReference type="Google" id="ProtNLM"/>
    </source>
</evidence>
<organism evidence="1 2">
    <name type="scientific">Solirubrobacter ginsenosidimutans</name>
    <dbReference type="NCBI Taxonomy" id="490573"/>
    <lineage>
        <taxon>Bacteria</taxon>
        <taxon>Bacillati</taxon>
        <taxon>Actinomycetota</taxon>
        <taxon>Thermoleophilia</taxon>
        <taxon>Solirubrobacterales</taxon>
        <taxon>Solirubrobacteraceae</taxon>
        <taxon>Solirubrobacter</taxon>
    </lineage>
</organism>